<accession>A0A0F2LLG3</accession>
<dbReference type="PANTHER" id="PTHR22912">
    <property type="entry name" value="DISULFIDE OXIDOREDUCTASE"/>
    <property type="match status" value="1"/>
</dbReference>
<evidence type="ECO:0000256" key="2">
    <source>
        <dbReference type="ARBA" id="ARBA00007532"/>
    </source>
</evidence>
<evidence type="ECO:0000256" key="5">
    <source>
        <dbReference type="ARBA" id="ARBA00023002"/>
    </source>
</evidence>
<feature type="domain" description="FAD/NAD(P)-binding" evidence="11">
    <location>
        <begin position="1"/>
        <end position="286"/>
    </location>
</feature>
<comment type="cofactor">
    <cofactor evidence="1">
        <name>FAD</name>
        <dbReference type="ChEBI" id="CHEBI:57692"/>
    </cofactor>
</comment>
<dbReference type="InterPro" id="IPR050151">
    <property type="entry name" value="Class-I_Pyr_Nuc-Dis_Oxidored"/>
</dbReference>
<comment type="similarity">
    <text evidence="2 9">Belongs to the class-I pyridine nucleotide-disulfide oxidoreductase family.</text>
</comment>
<dbReference type="Pfam" id="PF07992">
    <property type="entry name" value="Pyr_redox_2"/>
    <property type="match status" value="1"/>
</dbReference>
<evidence type="ECO:0000256" key="3">
    <source>
        <dbReference type="ARBA" id="ARBA00022630"/>
    </source>
</evidence>
<keyword evidence="8 9" id="KW-0676">Redox-active center</keyword>
<sequence length="406" mass="44072">MRVVVVGSGPAGLYAAITASSYAKVKLIEKDEKLGGTCVLYGCIPSKAMLHPGAIAYQLGRLGKKVEFSFEDAKKLAKDAINRLSKGVEATLESYSVEVVHGLASLSSGKINVGGQSMEADSVVLALGTEKPNLKGTIASDDIPYLDGQFNVIGLIGGGVGGVEYGWLFKTLGKEVHIFEKENKLLPYLDDDLRSEVTKYFQRLGVKLHLGDLAKVDEKKVLFGNETVNVDLVVFTFGRRPSLKGFDGMFSSWIKTDERMYTGVGSIYAAGDVTGSFTAHEAIHKGIIAGKNAVGIKEKYVGEMVPKVIYTEPQIAYVGKMEGQCVRVNMTENPRAIAEKETEGFVKVCQKEGRITGAVAFSERAEEIVTIASVLSKMPLSEAKEFFAPHPSYLESLWEALRRLQP</sequence>
<dbReference type="GO" id="GO:0050660">
    <property type="term" value="F:flavin adenine dinucleotide binding"/>
    <property type="evidence" value="ECO:0007669"/>
    <property type="project" value="TreeGrafter"/>
</dbReference>
<dbReference type="PRINTS" id="PR00368">
    <property type="entry name" value="FADPNR"/>
</dbReference>
<dbReference type="GO" id="GO:0006103">
    <property type="term" value="P:2-oxoglutarate metabolic process"/>
    <property type="evidence" value="ECO:0007669"/>
    <property type="project" value="TreeGrafter"/>
</dbReference>
<keyword evidence="7" id="KW-1015">Disulfide bond</keyword>
<keyword evidence="3 9" id="KW-0285">Flavoprotein</keyword>
<dbReference type="Pfam" id="PF02852">
    <property type="entry name" value="Pyr_redox_dim"/>
    <property type="match status" value="1"/>
</dbReference>
<gene>
    <name evidence="13" type="ORF">TQ35_000520</name>
    <name evidence="12" type="ORF">TQ35_07600</name>
</gene>
<dbReference type="Gene3D" id="3.50.50.60">
    <property type="entry name" value="FAD/NAD(P)-binding domain"/>
    <property type="match status" value="2"/>
</dbReference>
<reference evidence="13" key="2">
    <citation type="submission" date="2022-05" db="EMBL/GenBank/DDBJ databases">
        <title>Metagenome Sequencing of an Archaeal-Dominated Microbial Community from a Hot Spring at the Los Azufres Geothermal Field, Mexico.</title>
        <authorList>
            <person name="Marin-Paredes R."/>
            <person name="Martinez-Romero E."/>
            <person name="Servin-Garciduenas L.E."/>
        </authorList>
    </citation>
    <scope>NUCLEOTIDE SEQUENCE</scope>
    <source>
        <strain evidence="13">AZ1-454</strain>
    </source>
</reference>
<dbReference type="GO" id="GO:0004148">
    <property type="term" value="F:dihydrolipoyl dehydrogenase (NADH) activity"/>
    <property type="evidence" value="ECO:0007669"/>
    <property type="project" value="TreeGrafter"/>
</dbReference>
<dbReference type="AlphaFoldDB" id="A0A0F2LLG3"/>
<keyword evidence="4 9" id="KW-0274">FAD</keyword>
<dbReference type="EMBL" id="JZWS02000001">
    <property type="protein sequence ID" value="MCL7343057.1"/>
    <property type="molecule type" value="Genomic_DNA"/>
</dbReference>
<dbReference type="PATRIC" id="fig|1326980.8.peg.287"/>
<dbReference type="PROSITE" id="PS00076">
    <property type="entry name" value="PYRIDINE_REDOX_1"/>
    <property type="match status" value="1"/>
</dbReference>
<comment type="caution">
    <text evidence="12">The sequence shown here is derived from an EMBL/GenBank/DDBJ whole genome shotgun (WGS) entry which is preliminary data.</text>
</comment>
<evidence type="ECO:0000256" key="9">
    <source>
        <dbReference type="RuleBase" id="RU003691"/>
    </source>
</evidence>
<evidence type="ECO:0000256" key="4">
    <source>
        <dbReference type="ARBA" id="ARBA00022827"/>
    </source>
</evidence>
<feature type="domain" description="Pyridine nucleotide-disulphide oxidoreductase dimerisation" evidence="10">
    <location>
        <begin position="305"/>
        <end position="400"/>
    </location>
</feature>
<dbReference type="InterPro" id="IPR012999">
    <property type="entry name" value="Pyr_OxRdtase_I_AS"/>
</dbReference>
<evidence type="ECO:0000313" key="12">
    <source>
        <dbReference type="EMBL" id="KJR78377.1"/>
    </source>
</evidence>
<evidence type="ECO:0000256" key="8">
    <source>
        <dbReference type="ARBA" id="ARBA00023284"/>
    </source>
</evidence>
<keyword evidence="6" id="KW-0520">NAD</keyword>
<organism evidence="12">
    <name type="scientific">Candidatus Aramenus sulfurataquae</name>
    <dbReference type="NCBI Taxonomy" id="1326980"/>
    <lineage>
        <taxon>Archaea</taxon>
        <taxon>Thermoproteota</taxon>
        <taxon>Thermoprotei</taxon>
        <taxon>Sulfolobales</taxon>
        <taxon>Sulfolobaceae</taxon>
        <taxon>Candidatus Aramenus</taxon>
    </lineage>
</organism>
<name>A0A0F2LLG3_9CREN</name>
<evidence type="ECO:0000259" key="10">
    <source>
        <dbReference type="Pfam" id="PF02852"/>
    </source>
</evidence>
<dbReference type="EMBL" id="JZWS01000120">
    <property type="protein sequence ID" value="KJR78377.1"/>
    <property type="molecule type" value="Genomic_DNA"/>
</dbReference>
<dbReference type="PRINTS" id="PR00411">
    <property type="entry name" value="PNDRDTASEI"/>
</dbReference>
<dbReference type="Gene3D" id="3.30.390.30">
    <property type="match status" value="1"/>
</dbReference>
<proteinExistence type="inferred from homology"/>
<dbReference type="PANTHER" id="PTHR22912:SF151">
    <property type="entry name" value="DIHYDROLIPOYL DEHYDROGENASE, MITOCHONDRIAL"/>
    <property type="match status" value="1"/>
</dbReference>
<dbReference type="InterPro" id="IPR036188">
    <property type="entry name" value="FAD/NAD-bd_sf"/>
</dbReference>
<reference evidence="12" key="1">
    <citation type="submission" date="2015-03" db="EMBL/GenBank/DDBJ databases">
        <title>Metagenome Sequencing of an Archaeal-Dominated Microbial Community from a Hot Spring at the Los Azufres Geothermal Field, Mexico.</title>
        <authorList>
            <person name="Servin-Garciduenas L.E."/>
            <person name="Martinez-Romero E."/>
        </authorList>
    </citation>
    <scope>NUCLEOTIDE SEQUENCE [LARGE SCALE GENOMIC DNA]</scope>
    <source>
        <strain evidence="12">AZ1-454</strain>
    </source>
</reference>
<dbReference type="InterPro" id="IPR004099">
    <property type="entry name" value="Pyr_nucl-diS_OxRdtase_dimer"/>
</dbReference>
<evidence type="ECO:0000313" key="13">
    <source>
        <dbReference type="EMBL" id="MCL7343057.1"/>
    </source>
</evidence>
<dbReference type="SUPFAM" id="SSF51905">
    <property type="entry name" value="FAD/NAD(P)-binding domain"/>
    <property type="match status" value="1"/>
</dbReference>
<evidence type="ECO:0000256" key="1">
    <source>
        <dbReference type="ARBA" id="ARBA00001974"/>
    </source>
</evidence>
<protein>
    <submittedName>
        <fullName evidence="13">NAD(P)/FAD-dependent oxidoreductase</fullName>
    </submittedName>
    <submittedName>
        <fullName evidence="12">Pyridine nucleotide-disulfide oxidoreductase</fullName>
    </submittedName>
</protein>
<dbReference type="InterPro" id="IPR023753">
    <property type="entry name" value="FAD/NAD-binding_dom"/>
</dbReference>
<dbReference type="SUPFAM" id="SSF55424">
    <property type="entry name" value="FAD/NAD-linked reductases, dimerisation (C-terminal) domain"/>
    <property type="match status" value="1"/>
</dbReference>
<evidence type="ECO:0000256" key="6">
    <source>
        <dbReference type="ARBA" id="ARBA00023027"/>
    </source>
</evidence>
<evidence type="ECO:0000256" key="7">
    <source>
        <dbReference type="ARBA" id="ARBA00023157"/>
    </source>
</evidence>
<keyword evidence="5 9" id="KW-0560">Oxidoreductase</keyword>
<evidence type="ECO:0000259" key="11">
    <source>
        <dbReference type="Pfam" id="PF07992"/>
    </source>
</evidence>
<dbReference type="InterPro" id="IPR016156">
    <property type="entry name" value="FAD/NAD-linked_Rdtase_dimer_sf"/>
</dbReference>